<feature type="domain" description="DNA mismatch repair protein S5" evidence="4">
    <location>
        <begin position="217"/>
        <end position="358"/>
    </location>
</feature>
<keyword evidence="2" id="KW-0227">DNA damage</keyword>
<accession>A0A8H4LIN3</accession>
<dbReference type="GO" id="GO:0016887">
    <property type="term" value="F:ATP hydrolysis activity"/>
    <property type="evidence" value="ECO:0007669"/>
    <property type="project" value="InterPro"/>
</dbReference>
<dbReference type="PANTHER" id="PTHR10073:SF41">
    <property type="entry name" value="MISMATCH REPAIR PROTEIN, PUTATIVE (AFU_ORTHOLOGUE AFUA_8G05820)-RELATED"/>
    <property type="match status" value="1"/>
</dbReference>
<dbReference type="GO" id="GO:0006298">
    <property type="term" value="P:mismatch repair"/>
    <property type="evidence" value="ECO:0007669"/>
    <property type="project" value="InterPro"/>
</dbReference>
<evidence type="ECO:0000313" key="5">
    <source>
        <dbReference type="EMBL" id="KAF4470107.1"/>
    </source>
</evidence>
<evidence type="ECO:0000256" key="3">
    <source>
        <dbReference type="SAM" id="MobiDB-lite"/>
    </source>
</evidence>
<evidence type="ECO:0000256" key="1">
    <source>
        <dbReference type="ARBA" id="ARBA00006082"/>
    </source>
</evidence>
<feature type="compositionally biased region" description="Polar residues" evidence="3">
    <location>
        <begin position="374"/>
        <end position="385"/>
    </location>
</feature>
<dbReference type="GO" id="GO:0030983">
    <property type="term" value="F:mismatched DNA binding"/>
    <property type="evidence" value="ECO:0007669"/>
    <property type="project" value="InterPro"/>
</dbReference>
<feature type="region of interest" description="Disordered" evidence="3">
    <location>
        <begin position="439"/>
        <end position="458"/>
    </location>
</feature>
<evidence type="ECO:0000259" key="4">
    <source>
        <dbReference type="SMART" id="SM01340"/>
    </source>
</evidence>
<dbReference type="PANTHER" id="PTHR10073">
    <property type="entry name" value="DNA MISMATCH REPAIR PROTEIN MLH, PMS, MUTL"/>
    <property type="match status" value="1"/>
</dbReference>
<name>A0A8H4LIN3_9HYPO</name>
<dbReference type="InterPro" id="IPR014721">
    <property type="entry name" value="Ribsml_uS5_D2-typ_fold_subgr"/>
</dbReference>
<dbReference type="InterPro" id="IPR014762">
    <property type="entry name" value="DNA_mismatch_repair_CS"/>
</dbReference>
<dbReference type="Pfam" id="PF13589">
    <property type="entry name" value="HATPase_c_3"/>
    <property type="match status" value="1"/>
</dbReference>
<dbReference type="SMART" id="SM01340">
    <property type="entry name" value="DNA_mis_repair"/>
    <property type="match status" value="1"/>
</dbReference>
<feature type="compositionally biased region" description="Low complexity" evidence="3">
    <location>
        <begin position="449"/>
        <end position="458"/>
    </location>
</feature>
<dbReference type="SUPFAM" id="SSF54211">
    <property type="entry name" value="Ribosomal protein S5 domain 2-like"/>
    <property type="match status" value="1"/>
</dbReference>
<dbReference type="GO" id="GO:0061982">
    <property type="term" value="P:meiosis I cell cycle process"/>
    <property type="evidence" value="ECO:0007669"/>
    <property type="project" value="UniProtKB-ARBA"/>
</dbReference>
<protein>
    <submittedName>
        <fullName evidence="5">DNA mismatch repair PMS2</fullName>
    </submittedName>
</protein>
<dbReference type="InterPro" id="IPR020568">
    <property type="entry name" value="Ribosomal_Su5_D2-typ_SF"/>
</dbReference>
<dbReference type="InterPro" id="IPR036890">
    <property type="entry name" value="HATPase_C_sf"/>
</dbReference>
<dbReference type="Gene3D" id="3.30.565.10">
    <property type="entry name" value="Histidine kinase-like ATPase, C-terminal domain"/>
    <property type="match status" value="1"/>
</dbReference>
<dbReference type="SUPFAM" id="SSF55874">
    <property type="entry name" value="ATPase domain of HSP90 chaperone/DNA topoisomerase II/histidine kinase"/>
    <property type="match status" value="1"/>
</dbReference>
<keyword evidence="6" id="KW-1185">Reference proteome</keyword>
<dbReference type="InterPro" id="IPR002099">
    <property type="entry name" value="MutL/Mlh/PMS"/>
</dbReference>
<dbReference type="AlphaFoldDB" id="A0A8H4LIN3"/>
<dbReference type="FunFam" id="3.30.565.10:FF:000017">
    <property type="entry name" value="PMS1 homolog 1, mismatch repair system component"/>
    <property type="match status" value="1"/>
</dbReference>
<comment type="similarity">
    <text evidence="1">Belongs to the DNA mismatch repair MutL/HexB family.</text>
</comment>
<feature type="compositionally biased region" description="Polar residues" evidence="3">
    <location>
        <begin position="392"/>
        <end position="412"/>
    </location>
</feature>
<dbReference type="OrthoDB" id="10263226at2759"/>
<evidence type="ECO:0000256" key="2">
    <source>
        <dbReference type="ARBA" id="ARBA00022763"/>
    </source>
</evidence>
<feature type="compositionally biased region" description="Polar residues" evidence="3">
    <location>
        <begin position="696"/>
        <end position="705"/>
    </location>
</feature>
<organism evidence="5 6">
    <name type="scientific">Fusarium albosuccineum</name>
    <dbReference type="NCBI Taxonomy" id="1237068"/>
    <lineage>
        <taxon>Eukaryota</taxon>
        <taxon>Fungi</taxon>
        <taxon>Dikarya</taxon>
        <taxon>Ascomycota</taxon>
        <taxon>Pezizomycotina</taxon>
        <taxon>Sordariomycetes</taxon>
        <taxon>Hypocreomycetidae</taxon>
        <taxon>Hypocreales</taxon>
        <taxon>Nectriaceae</taxon>
        <taxon>Fusarium</taxon>
        <taxon>Fusarium decemcellulare species complex</taxon>
    </lineage>
</organism>
<dbReference type="PROSITE" id="PS00058">
    <property type="entry name" value="DNA_MISMATCH_REPAIR_1"/>
    <property type="match status" value="1"/>
</dbReference>
<dbReference type="EMBL" id="JAADYS010000394">
    <property type="protein sequence ID" value="KAF4470107.1"/>
    <property type="molecule type" value="Genomic_DNA"/>
</dbReference>
<feature type="region of interest" description="Disordered" evidence="3">
    <location>
        <begin position="374"/>
        <end position="422"/>
    </location>
</feature>
<dbReference type="GO" id="GO:0140664">
    <property type="term" value="F:ATP-dependent DNA damage sensor activity"/>
    <property type="evidence" value="ECO:0007669"/>
    <property type="project" value="InterPro"/>
</dbReference>
<reference evidence="5 6" key="1">
    <citation type="submission" date="2020-01" db="EMBL/GenBank/DDBJ databases">
        <title>Identification and distribution of gene clusters putatively required for synthesis of sphingolipid metabolism inhibitors in phylogenetically diverse species of the filamentous fungus Fusarium.</title>
        <authorList>
            <person name="Kim H.-S."/>
            <person name="Busman M."/>
            <person name="Brown D.W."/>
            <person name="Divon H."/>
            <person name="Uhlig S."/>
            <person name="Proctor R.H."/>
        </authorList>
    </citation>
    <scope>NUCLEOTIDE SEQUENCE [LARGE SCALE GENOMIC DNA]</scope>
    <source>
        <strain evidence="5 6">NRRL 20459</strain>
    </source>
</reference>
<dbReference type="Gene3D" id="3.30.230.10">
    <property type="match status" value="1"/>
</dbReference>
<dbReference type="GO" id="GO:0005524">
    <property type="term" value="F:ATP binding"/>
    <property type="evidence" value="ECO:0007669"/>
    <property type="project" value="InterPro"/>
</dbReference>
<gene>
    <name evidence="5" type="ORF">FALBO_3004</name>
</gene>
<feature type="compositionally biased region" description="Basic and acidic residues" evidence="3">
    <location>
        <begin position="706"/>
        <end position="715"/>
    </location>
</feature>
<evidence type="ECO:0000313" key="6">
    <source>
        <dbReference type="Proteomes" id="UP000554235"/>
    </source>
</evidence>
<dbReference type="InterPro" id="IPR013507">
    <property type="entry name" value="DNA_mismatch_S5_2-like"/>
</dbReference>
<sequence length="778" mass="85326">MSISALPPSTARLLGSSSAIADPLSLVKELVDNSIDAGATSIEVNTTPNTVDRIQVRDNGRGIPLEDHDFLGRQAHTSKLRNFDELEFKGGKTLGFRGEALASANSLATIKITTRTAQDPVASFLSLKYETGGIDKKQPVSGPQGTTVQALNLFENIPVRRQTALKQSRKTLANIKKLLEGYALALPHLKLSFKAPGDPCQPWSYSPCSSLDTREAITQVFGHALVTQLVEVSSSNAETGSVANSSGTVILTAFLPIPESEAKIVKGKGAFISADSRPISFSTGTGKKLFNIFKSSLSRASNTSVPSRSLPSPFMQLSIKCQPGSYDPNVSPLKDEVLFKDEPAILACFQYLCDKVYGEKASMEARKNVNQNGQRNVCSTIQTHTRPPVPQTRMTLRSSRGQPHDGTQQGTDAQLRRNDQEPLDTLNDRFEKVLELSSNKTGGSHLAPSAHVTHSSSVSNTTSTLIQEEATNAGESQTVQTKMRTKLMVNLSRKESNSSDMDGTQELVPVRVTQRRVAPSKDQRSRLESPPVRLSEDIGRYFRPKRVEPIEIATDETATPENVQNLDEPTSNIATGRYDIRRHPLKELTPSDLNALQDEDEEDQADNETAVDFSVTVLDTAPSRNLELPDEITTPRRVALPPPVNISSRPTRYSALPSEELSSLQTPPSSDPARDGYMTRPYPSRYPVNGGLTRGQRPSQTTVRQSTDRMSDHGLRQSQLILENGQLRSQNRRRVQQTRHGNELVSRRNTPILGHDDADAHIKDLLHNSHAHAEHQEG</sequence>
<dbReference type="InterPro" id="IPR038973">
    <property type="entry name" value="MutL/Mlh/Pms-like"/>
</dbReference>
<feature type="region of interest" description="Disordered" evidence="3">
    <location>
        <begin position="626"/>
        <end position="742"/>
    </location>
</feature>
<proteinExistence type="inferred from homology"/>
<comment type="caution">
    <text evidence="5">The sequence shown here is derived from an EMBL/GenBank/DDBJ whole genome shotgun (WGS) entry which is preliminary data.</text>
</comment>
<feature type="compositionally biased region" description="Polar residues" evidence="3">
    <location>
        <begin position="716"/>
        <end position="729"/>
    </location>
</feature>
<dbReference type="NCBIfam" id="TIGR00585">
    <property type="entry name" value="mutl"/>
    <property type="match status" value="1"/>
</dbReference>
<dbReference type="GO" id="GO:0032389">
    <property type="term" value="C:MutLalpha complex"/>
    <property type="evidence" value="ECO:0007669"/>
    <property type="project" value="TreeGrafter"/>
</dbReference>
<dbReference type="Proteomes" id="UP000554235">
    <property type="component" value="Unassembled WGS sequence"/>
</dbReference>